<evidence type="ECO:0000259" key="2">
    <source>
        <dbReference type="PROSITE" id="PS50853"/>
    </source>
</evidence>
<accession>A0A3B0XYA8</accession>
<dbReference type="Pfam" id="PF05345">
    <property type="entry name" value="He_PIG"/>
    <property type="match status" value="1"/>
</dbReference>
<evidence type="ECO:0000256" key="1">
    <source>
        <dbReference type="SAM" id="MobiDB-lite"/>
    </source>
</evidence>
<dbReference type="PROSITE" id="PS50853">
    <property type="entry name" value="FN3"/>
    <property type="match status" value="1"/>
</dbReference>
<dbReference type="Gene3D" id="2.60.40.10">
    <property type="entry name" value="Immunoglobulins"/>
    <property type="match status" value="2"/>
</dbReference>
<dbReference type="SUPFAM" id="SSF49313">
    <property type="entry name" value="Cadherin-like"/>
    <property type="match status" value="1"/>
</dbReference>
<dbReference type="GO" id="GO:0016020">
    <property type="term" value="C:membrane"/>
    <property type="evidence" value="ECO:0007669"/>
    <property type="project" value="InterPro"/>
</dbReference>
<dbReference type="InterPro" id="IPR013783">
    <property type="entry name" value="Ig-like_fold"/>
</dbReference>
<dbReference type="InterPro" id="IPR015919">
    <property type="entry name" value="Cadherin-like_sf"/>
</dbReference>
<sequence length="241" mass="25033">MLQCFFQYPFKCLVTLTLILQLAACGGSSGGSGQASGTSAPVSESVGDPGPPPQQPISNRSPVIFGTPSGTVVGGSTYVFTPSATDADGDSLNFSIRNRPSWANFDTRTGRLSGTPTAGNAGVYSNISISVSDGSLTDSLRAFSILVNNPVQQLGSASLRWNAPSTRANGDALAMSEIRGYTIYYGAAPGNYFDSVAVNDASVFSATISDLPVGTYYLVITATDMDGRESSYSNMATKVVQ</sequence>
<feature type="region of interest" description="Disordered" evidence="1">
    <location>
        <begin position="31"/>
        <end position="63"/>
    </location>
</feature>
<dbReference type="AlphaFoldDB" id="A0A3B0XYA8"/>
<dbReference type="GO" id="GO:0005509">
    <property type="term" value="F:calcium ion binding"/>
    <property type="evidence" value="ECO:0007669"/>
    <property type="project" value="InterPro"/>
</dbReference>
<dbReference type="EMBL" id="UOFN01000013">
    <property type="protein sequence ID" value="VAW73365.1"/>
    <property type="molecule type" value="Genomic_DNA"/>
</dbReference>
<gene>
    <name evidence="3" type="ORF">MNBD_GAMMA15-670</name>
</gene>
<dbReference type="InterPro" id="IPR036116">
    <property type="entry name" value="FN3_sf"/>
</dbReference>
<proteinExistence type="predicted"/>
<dbReference type="SUPFAM" id="SSF49265">
    <property type="entry name" value="Fibronectin type III"/>
    <property type="match status" value="1"/>
</dbReference>
<evidence type="ECO:0000313" key="3">
    <source>
        <dbReference type="EMBL" id="VAW73365.1"/>
    </source>
</evidence>
<dbReference type="CDD" id="cd00063">
    <property type="entry name" value="FN3"/>
    <property type="match status" value="1"/>
</dbReference>
<reference evidence="3" key="1">
    <citation type="submission" date="2018-06" db="EMBL/GenBank/DDBJ databases">
        <authorList>
            <person name="Zhirakovskaya E."/>
        </authorList>
    </citation>
    <scope>NUCLEOTIDE SEQUENCE</scope>
</reference>
<dbReference type="InterPro" id="IPR003961">
    <property type="entry name" value="FN3_dom"/>
</dbReference>
<protein>
    <recommendedName>
        <fullName evidence="2">Fibronectin type-III domain-containing protein</fullName>
    </recommendedName>
</protein>
<feature type="domain" description="Fibronectin type-III" evidence="2">
    <location>
        <begin position="142"/>
        <end position="241"/>
    </location>
</feature>
<organism evidence="3">
    <name type="scientific">hydrothermal vent metagenome</name>
    <dbReference type="NCBI Taxonomy" id="652676"/>
    <lineage>
        <taxon>unclassified sequences</taxon>
        <taxon>metagenomes</taxon>
        <taxon>ecological metagenomes</taxon>
    </lineage>
</organism>
<name>A0A3B0XYA8_9ZZZZ</name>